<keyword evidence="2" id="KW-0805">Transcription regulation</keyword>
<dbReference type="EnsemblMetazoa" id="ADIR000881-RA">
    <property type="protein sequence ID" value="ADIR000881-PA"/>
    <property type="gene ID" value="ADIR000881"/>
</dbReference>
<dbReference type="GO" id="GO:0000978">
    <property type="term" value="F:RNA polymerase II cis-regulatory region sequence-specific DNA binding"/>
    <property type="evidence" value="ECO:0007669"/>
    <property type="project" value="TreeGrafter"/>
</dbReference>
<dbReference type="PANTHER" id="PTHR45803:SF5">
    <property type="entry name" value="SOX100B"/>
    <property type="match status" value="1"/>
</dbReference>
<feature type="domain" description="HMG box" evidence="8">
    <location>
        <begin position="1"/>
        <end position="65"/>
    </location>
</feature>
<keyword evidence="3 6" id="KW-0238">DNA-binding</keyword>
<dbReference type="Proteomes" id="UP000075884">
    <property type="component" value="Unassembled WGS sequence"/>
</dbReference>
<keyword evidence="5 6" id="KW-0539">Nucleus</keyword>
<feature type="compositionally biased region" description="Low complexity" evidence="7">
    <location>
        <begin position="537"/>
        <end position="552"/>
    </location>
</feature>
<comment type="subcellular location">
    <subcellularLocation>
        <location evidence="1">Nucleus</location>
    </subcellularLocation>
</comment>
<dbReference type="InterPro" id="IPR009071">
    <property type="entry name" value="HMG_box_dom"/>
</dbReference>
<feature type="region of interest" description="Disordered" evidence="7">
    <location>
        <begin position="53"/>
        <end position="162"/>
    </location>
</feature>
<feature type="region of interest" description="Disordered" evidence="7">
    <location>
        <begin position="523"/>
        <end position="554"/>
    </location>
</feature>
<evidence type="ECO:0000256" key="5">
    <source>
        <dbReference type="ARBA" id="ARBA00023242"/>
    </source>
</evidence>
<protein>
    <recommendedName>
        <fullName evidence="8">HMG box domain-containing protein</fullName>
    </recommendedName>
</protein>
<feature type="compositionally biased region" description="Polar residues" evidence="7">
    <location>
        <begin position="355"/>
        <end position="366"/>
    </location>
</feature>
<dbReference type="PANTHER" id="PTHR45803">
    <property type="entry name" value="SOX100B"/>
    <property type="match status" value="1"/>
</dbReference>
<evidence type="ECO:0000256" key="1">
    <source>
        <dbReference type="ARBA" id="ARBA00004123"/>
    </source>
</evidence>
<feature type="compositionally biased region" description="Low complexity" evidence="7">
    <location>
        <begin position="141"/>
        <end position="162"/>
    </location>
</feature>
<keyword evidence="4" id="KW-0804">Transcription</keyword>
<evidence type="ECO:0000313" key="10">
    <source>
        <dbReference type="Proteomes" id="UP000075884"/>
    </source>
</evidence>
<dbReference type="InterPro" id="IPR036910">
    <property type="entry name" value="HMG_box_dom_sf"/>
</dbReference>
<dbReference type="STRING" id="7168.A0A182MZS6"/>
<evidence type="ECO:0000313" key="9">
    <source>
        <dbReference type="EnsemblMetazoa" id="ADIR000881-PA"/>
    </source>
</evidence>
<dbReference type="SMART" id="SM00398">
    <property type="entry name" value="HMG"/>
    <property type="match status" value="1"/>
</dbReference>
<dbReference type="Gene3D" id="1.10.30.10">
    <property type="entry name" value="High mobility group box domain"/>
    <property type="match status" value="1"/>
</dbReference>
<dbReference type="CDD" id="cd22004">
    <property type="entry name" value="HMG-box_SOX"/>
    <property type="match status" value="1"/>
</dbReference>
<evidence type="ECO:0000256" key="4">
    <source>
        <dbReference type="ARBA" id="ARBA00023163"/>
    </source>
</evidence>
<keyword evidence="10" id="KW-1185">Reference proteome</keyword>
<feature type="region of interest" description="Disordered" evidence="7">
    <location>
        <begin position="349"/>
        <end position="424"/>
    </location>
</feature>
<dbReference type="SUPFAM" id="SSF47095">
    <property type="entry name" value="HMG-box"/>
    <property type="match status" value="1"/>
</dbReference>
<dbReference type="VEuPathDB" id="VectorBase:ADIR000881"/>
<evidence type="ECO:0000259" key="8">
    <source>
        <dbReference type="PROSITE" id="PS50118"/>
    </source>
</evidence>
<dbReference type="GO" id="GO:0000981">
    <property type="term" value="F:DNA-binding transcription factor activity, RNA polymerase II-specific"/>
    <property type="evidence" value="ECO:0007669"/>
    <property type="project" value="TreeGrafter"/>
</dbReference>
<evidence type="ECO:0000256" key="6">
    <source>
        <dbReference type="PROSITE-ProRule" id="PRU00267"/>
    </source>
</evidence>
<accession>A0A182MZS6</accession>
<reference evidence="10" key="1">
    <citation type="submission" date="2013-03" db="EMBL/GenBank/DDBJ databases">
        <title>The Genome Sequence of Anopheles dirus WRAIR2.</title>
        <authorList>
            <consortium name="The Broad Institute Genomics Platform"/>
            <person name="Neafsey D.E."/>
            <person name="Walton C."/>
            <person name="Walker B."/>
            <person name="Young S.K."/>
            <person name="Zeng Q."/>
            <person name="Gargeya S."/>
            <person name="Fitzgerald M."/>
            <person name="Haas B."/>
            <person name="Abouelleil A."/>
            <person name="Allen A.W."/>
            <person name="Alvarado L."/>
            <person name="Arachchi H.M."/>
            <person name="Berlin A.M."/>
            <person name="Chapman S.B."/>
            <person name="Gainer-Dewar J."/>
            <person name="Goldberg J."/>
            <person name="Griggs A."/>
            <person name="Gujja S."/>
            <person name="Hansen M."/>
            <person name="Howarth C."/>
            <person name="Imamovic A."/>
            <person name="Ireland A."/>
            <person name="Larimer J."/>
            <person name="McCowan C."/>
            <person name="Murphy C."/>
            <person name="Pearson M."/>
            <person name="Poon T.W."/>
            <person name="Priest M."/>
            <person name="Roberts A."/>
            <person name="Saif S."/>
            <person name="Shea T."/>
            <person name="Sisk P."/>
            <person name="Sykes S."/>
            <person name="Wortman J."/>
            <person name="Nusbaum C."/>
            <person name="Birren B."/>
        </authorList>
    </citation>
    <scope>NUCLEOTIDE SEQUENCE [LARGE SCALE GENOMIC DNA]</scope>
    <source>
        <strain evidence="10">WRAIR2</strain>
    </source>
</reference>
<feature type="compositionally biased region" description="Polar residues" evidence="7">
    <location>
        <begin position="402"/>
        <end position="413"/>
    </location>
</feature>
<dbReference type="Pfam" id="PF00505">
    <property type="entry name" value="HMG_box"/>
    <property type="match status" value="1"/>
</dbReference>
<dbReference type="PROSITE" id="PS50118">
    <property type="entry name" value="HMG_BOX_2"/>
    <property type="match status" value="1"/>
</dbReference>
<dbReference type="InterPro" id="IPR050917">
    <property type="entry name" value="SOX_TF"/>
</dbReference>
<dbReference type="GO" id="GO:0005634">
    <property type="term" value="C:nucleus"/>
    <property type="evidence" value="ECO:0007669"/>
    <property type="project" value="UniProtKB-SubCell"/>
</dbReference>
<name>A0A182MZS6_9DIPT</name>
<feature type="DNA-binding region" description="HMG box" evidence="6">
    <location>
        <begin position="1"/>
        <end position="65"/>
    </location>
</feature>
<proteinExistence type="predicted"/>
<reference evidence="9" key="2">
    <citation type="submission" date="2020-05" db="UniProtKB">
        <authorList>
            <consortium name="EnsemblMetazoa"/>
        </authorList>
    </citation>
    <scope>IDENTIFICATION</scope>
    <source>
        <strain evidence="9">WRAIR2</strain>
    </source>
</reference>
<dbReference type="FunFam" id="1.10.30.10:FF:000051">
    <property type="entry name" value="Transcription factor Sox-10"/>
    <property type="match status" value="1"/>
</dbReference>
<dbReference type="AlphaFoldDB" id="A0A182MZS6"/>
<organism evidence="9 10">
    <name type="scientific">Anopheles dirus</name>
    <dbReference type="NCBI Taxonomy" id="7168"/>
    <lineage>
        <taxon>Eukaryota</taxon>
        <taxon>Metazoa</taxon>
        <taxon>Ecdysozoa</taxon>
        <taxon>Arthropoda</taxon>
        <taxon>Hexapoda</taxon>
        <taxon>Insecta</taxon>
        <taxon>Pterygota</taxon>
        <taxon>Neoptera</taxon>
        <taxon>Endopterygota</taxon>
        <taxon>Diptera</taxon>
        <taxon>Nematocera</taxon>
        <taxon>Culicoidea</taxon>
        <taxon>Culicidae</taxon>
        <taxon>Anophelinae</taxon>
        <taxon>Anopheles</taxon>
    </lineage>
</organism>
<evidence type="ECO:0000256" key="3">
    <source>
        <dbReference type="ARBA" id="ARBA00023125"/>
    </source>
</evidence>
<evidence type="ECO:0000256" key="2">
    <source>
        <dbReference type="ARBA" id="ARBA00023015"/>
    </source>
</evidence>
<evidence type="ECO:0000256" key="7">
    <source>
        <dbReference type="SAM" id="MobiDB-lite"/>
    </source>
</evidence>
<sequence>MNAFMVWAQAARREMAQQQPKLQNSEISKDLGKIWKSLSDEDKQPFVEQAEKLRLAHKSQHPYYKYQPRRKKSKRCPGAAGGRAGRHGYDEQELEQQDLASPPSGEDVLSAGEASGPYVQHDGQRPSSSGLARPSKQQGDKAAGSRGRSGAARTGKASGGATSTITSAAAIIAASAVYELELPHESYGSGAAPYEGTVPGELYANGGGPSGTPSTCQYMEKAQPQSMELVSAPLLSPAVATAVQPVAVQVVETPQHAPPAYEDFAGRDWTAMAVPAAGSEARGSPCSIVELVPYGVHGNRAMTAGCMPPQAAAHPFSMYAYSNYAPYMPTSGTDYRTVQEDYHPAATAAANDTTGDSYSPPQQTLVSPHRYQSPQQPHSRHQPDGHAAEYGGDGGQYGPGLHQQSRSEQQDATGATPDPEEVKDILPGRIPSITLHHRHPQHATDPVHQHPAEALGYVGASDVGYTRHGADDCTNVLVRLTDRSLPNRGHNAPQTGAPMFNYAVSETGGDQYMQPPVAHMQYAPQHSTHQQHHRHQMQQQQQQHQQQQQQQVHHLHQLDITEQVTHHITSHHTYQQDTFQYSTGTTAHGRLPPANDGSAVVPGCPQFYCSDM</sequence>